<evidence type="ECO:0000259" key="2">
    <source>
        <dbReference type="Pfam" id="PF06742"/>
    </source>
</evidence>
<sequence>MKRALMTASFLLLTPAAHAQSQVPVTVDNFGRAESDLYFGNGVKDAGGIGKLFHHREPIQINKQMVIRSNRDTLYSTVVLDLDAGPATITLPDAGKRFRSMQVINEDNYVVGKVEYGAGSYTFDKNKVGTRYVMIALRTLVDPNDPKDIEKVHALQDAVRISQKSPGKFDIPNWDAGSQKKVRDALLVLAATTGGFKNAFGSKEQVDPVKHLIGTAAGWGGNPDKEATYLSFNPERNDGTTVYKLTVPGNVPVDGFWSISLYNAEGYFEKNPYGAYSLNNITAAKSADGSVAVQFGGCDGKIPNCLPIMKGWNYTVRLYRPRPEILNSKWKFPEPQAVGGS</sequence>
<dbReference type="Pfam" id="PF06863">
    <property type="entry name" value="DUF1254"/>
    <property type="match status" value="1"/>
</dbReference>
<feature type="domain" description="DUF1214" evidence="2">
    <location>
        <begin position="236"/>
        <end position="322"/>
    </location>
</feature>
<accession>A0AAE7NT40</accession>
<dbReference type="InterPro" id="IPR037050">
    <property type="entry name" value="DUF1254_sf"/>
</dbReference>
<dbReference type="Gene3D" id="2.60.120.600">
    <property type="entry name" value="Domain of unknown function DUF1214, C-terminal domain"/>
    <property type="match status" value="1"/>
</dbReference>
<evidence type="ECO:0000313" key="4">
    <source>
        <dbReference type="EMBL" id="QOZ69063.1"/>
    </source>
</evidence>
<dbReference type="InterPro" id="IPR010621">
    <property type="entry name" value="DUF1214"/>
</dbReference>
<dbReference type="SUPFAM" id="SSF160935">
    <property type="entry name" value="VPA0735-like"/>
    <property type="match status" value="1"/>
</dbReference>
<feature type="domain" description="DUF1254" evidence="3">
    <location>
        <begin position="52"/>
        <end position="162"/>
    </location>
</feature>
<dbReference type="KEGG" id="barh:WN72_24115"/>
<feature type="chain" id="PRO_5041976650" evidence="1">
    <location>
        <begin position="20"/>
        <end position="341"/>
    </location>
</feature>
<dbReference type="PANTHER" id="PTHR36509:SF2">
    <property type="entry name" value="BLL3101 PROTEIN"/>
    <property type="match status" value="1"/>
</dbReference>
<keyword evidence="1" id="KW-0732">Signal</keyword>
<dbReference type="InterPro" id="IPR010679">
    <property type="entry name" value="DUF1254"/>
</dbReference>
<reference evidence="4 5" key="1">
    <citation type="submission" date="2018-06" db="EMBL/GenBank/DDBJ databases">
        <title>Comparative genomics of Bradyrhizobium nodulating Arachidis hypogaea.</title>
        <authorList>
            <person name="Li Y."/>
        </authorList>
    </citation>
    <scope>NUCLEOTIDE SEQUENCE [LARGE SCALE GENOMIC DNA]</scope>
    <source>
        <strain evidence="4 5">CCBAU 051107</strain>
    </source>
</reference>
<dbReference type="RefSeq" id="WP_092216277.1">
    <property type="nucleotide sequence ID" value="NZ_CP030050.1"/>
</dbReference>
<evidence type="ECO:0000256" key="1">
    <source>
        <dbReference type="SAM" id="SignalP"/>
    </source>
</evidence>
<dbReference type="PANTHER" id="PTHR36509">
    <property type="entry name" value="BLL3101 PROTEIN"/>
    <property type="match status" value="1"/>
</dbReference>
<dbReference type="AlphaFoldDB" id="A0AAE7NT40"/>
<protein>
    <submittedName>
        <fullName evidence="4">DUF1254 domain-containing protein</fullName>
    </submittedName>
</protein>
<dbReference type="Gene3D" id="2.60.40.1610">
    <property type="entry name" value="Domain of unknown function DUF1254"/>
    <property type="match status" value="1"/>
</dbReference>
<proteinExistence type="predicted"/>
<name>A0AAE7NT40_9BRAD</name>
<evidence type="ECO:0000259" key="3">
    <source>
        <dbReference type="Pfam" id="PF06863"/>
    </source>
</evidence>
<feature type="signal peptide" evidence="1">
    <location>
        <begin position="1"/>
        <end position="19"/>
    </location>
</feature>
<dbReference type="InterPro" id="IPR037049">
    <property type="entry name" value="DUF1214_C_sf"/>
</dbReference>
<evidence type="ECO:0000313" key="5">
    <source>
        <dbReference type="Proteomes" id="UP000594015"/>
    </source>
</evidence>
<gene>
    <name evidence="4" type="ORF">WN72_24115</name>
</gene>
<organism evidence="4 5">
    <name type="scientific">Bradyrhizobium arachidis</name>
    <dbReference type="NCBI Taxonomy" id="858423"/>
    <lineage>
        <taxon>Bacteria</taxon>
        <taxon>Pseudomonadati</taxon>
        <taxon>Pseudomonadota</taxon>
        <taxon>Alphaproteobacteria</taxon>
        <taxon>Hyphomicrobiales</taxon>
        <taxon>Nitrobacteraceae</taxon>
        <taxon>Bradyrhizobium</taxon>
    </lineage>
</organism>
<dbReference type="Proteomes" id="UP000594015">
    <property type="component" value="Chromosome"/>
</dbReference>
<dbReference type="EMBL" id="CP030050">
    <property type="protein sequence ID" value="QOZ69063.1"/>
    <property type="molecule type" value="Genomic_DNA"/>
</dbReference>
<dbReference type="Pfam" id="PF06742">
    <property type="entry name" value="DUF1214"/>
    <property type="match status" value="1"/>
</dbReference>